<feature type="region of interest" description="Disordered" evidence="9">
    <location>
        <begin position="5954"/>
        <end position="5980"/>
    </location>
</feature>
<dbReference type="PROSITE" id="PS50835">
    <property type="entry name" value="IG_LIKE"/>
    <property type="match status" value="20"/>
</dbReference>
<feature type="domain" description="Ig-like" evidence="10">
    <location>
        <begin position="951"/>
        <end position="1039"/>
    </location>
</feature>
<feature type="domain" description="Fibronectin type-III" evidence="11">
    <location>
        <begin position="5570"/>
        <end position="5665"/>
    </location>
</feature>
<dbReference type="Proteomes" id="UP000887568">
    <property type="component" value="Unplaced"/>
</dbReference>
<feature type="compositionally biased region" description="Basic and acidic residues" evidence="9">
    <location>
        <begin position="683"/>
        <end position="700"/>
    </location>
</feature>
<dbReference type="OrthoDB" id="504170at2759"/>
<feature type="compositionally biased region" description="Basic and acidic residues" evidence="9">
    <location>
        <begin position="1140"/>
        <end position="1157"/>
    </location>
</feature>
<feature type="region of interest" description="Disordered" evidence="9">
    <location>
        <begin position="855"/>
        <end position="879"/>
    </location>
</feature>
<feature type="domain" description="Ig-like" evidence="10">
    <location>
        <begin position="3018"/>
        <end position="3139"/>
    </location>
</feature>
<dbReference type="CDD" id="cd00063">
    <property type="entry name" value="FN3"/>
    <property type="match status" value="25"/>
</dbReference>
<dbReference type="SUPFAM" id="SSF48726">
    <property type="entry name" value="Immunoglobulin"/>
    <property type="match status" value="21"/>
</dbReference>
<dbReference type="EnsemblMetazoa" id="XM_038191638.1">
    <property type="protein sequence ID" value="XP_038047566.1"/>
    <property type="gene ID" value="LOC119721557"/>
</dbReference>
<evidence type="ECO:0000256" key="1">
    <source>
        <dbReference type="ARBA" id="ARBA00004123"/>
    </source>
</evidence>
<keyword evidence="4" id="KW-0963">Cytoplasm</keyword>
<evidence type="ECO:0000256" key="7">
    <source>
        <dbReference type="ARBA" id="ARBA00023242"/>
    </source>
</evidence>
<dbReference type="FunFam" id="2.60.40.10:FF:000214">
    <property type="entry name" value="titin isoform X1"/>
    <property type="match status" value="1"/>
</dbReference>
<feature type="domain" description="Fibronectin type-III" evidence="11">
    <location>
        <begin position="4156"/>
        <end position="4251"/>
    </location>
</feature>
<feature type="compositionally biased region" description="Basic and acidic residues" evidence="9">
    <location>
        <begin position="2166"/>
        <end position="2178"/>
    </location>
</feature>
<feature type="domain" description="Ig-like" evidence="10">
    <location>
        <begin position="2816"/>
        <end position="2904"/>
    </location>
</feature>
<feature type="domain" description="Fibronectin type-III" evidence="11">
    <location>
        <begin position="3752"/>
        <end position="3847"/>
    </location>
</feature>
<dbReference type="InterPro" id="IPR050964">
    <property type="entry name" value="Striated_Muscle_Regulatory"/>
</dbReference>
<feature type="domain" description="Ig-like" evidence="10">
    <location>
        <begin position="2470"/>
        <end position="2562"/>
    </location>
</feature>
<feature type="domain" description="Ig-like" evidence="10">
    <location>
        <begin position="9"/>
        <end position="101"/>
    </location>
</feature>
<feature type="domain" description="Fibronectin type-III" evidence="11">
    <location>
        <begin position="4863"/>
        <end position="4958"/>
    </location>
</feature>
<feature type="region of interest" description="Disordered" evidence="9">
    <location>
        <begin position="2165"/>
        <end position="2184"/>
    </location>
</feature>
<feature type="region of interest" description="Disordered" evidence="9">
    <location>
        <begin position="4641"/>
        <end position="4664"/>
    </location>
</feature>
<feature type="compositionally biased region" description="Acidic residues" evidence="9">
    <location>
        <begin position="701"/>
        <end position="710"/>
    </location>
</feature>
<accession>A0A913Z975</accession>
<feature type="domain" description="Ig-like" evidence="10">
    <location>
        <begin position="3462"/>
        <end position="3546"/>
    </location>
</feature>
<feature type="region of interest" description="Disordered" evidence="9">
    <location>
        <begin position="2582"/>
        <end position="2604"/>
    </location>
</feature>
<dbReference type="PROSITE" id="PS50853">
    <property type="entry name" value="FN3"/>
    <property type="match status" value="25"/>
</dbReference>
<dbReference type="Pfam" id="PF07679">
    <property type="entry name" value="I-set"/>
    <property type="match status" value="21"/>
</dbReference>
<dbReference type="CDD" id="cd00096">
    <property type="entry name" value="Ig"/>
    <property type="match status" value="5"/>
</dbReference>
<feature type="region of interest" description="Disordered" evidence="9">
    <location>
        <begin position="4742"/>
        <end position="4766"/>
    </location>
</feature>
<dbReference type="Gene3D" id="2.60.40.10">
    <property type="entry name" value="Immunoglobulins"/>
    <property type="match status" value="46"/>
</dbReference>
<evidence type="ECO:0000256" key="4">
    <source>
        <dbReference type="ARBA" id="ARBA00022490"/>
    </source>
</evidence>
<feature type="region of interest" description="Disordered" evidence="9">
    <location>
        <begin position="1589"/>
        <end position="1655"/>
    </location>
</feature>
<evidence type="ECO:0000256" key="6">
    <source>
        <dbReference type="ARBA" id="ARBA00023157"/>
    </source>
</evidence>
<evidence type="ECO:0008006" key="14">
    <source>
        <dbReference type="Google" id="ProtNLM"/>
    </source>
</evidence>
<feature type="region of interest" description="Disordered" evidence="9">
    <location>
        <begin position="5348"/>
        <end position="5371"/>
    </location>
</feature>
<feature type="compositionally biased region" description="Basic and acidic residues" evidence="9">
    <location>
        <begin position="1"/>
        <end position="17"/>
    </location>
</feature>
<comment type="similarity">
    <text evidence="3">Belongs to the protein kinase superfamily. CAMK Ser/Thr protein kinase family.</text>
</comment>
<feature type="region of interest" description="Disordered" evidence="9">
    <location>
        <begin position="5651"/>
        <end position="5678"/>
    </location>
</feature>
<dbReference type="GeneID" id="119721557"/>
<feature type="region of interest" description="Disordered" evidence="9">
    <location>
        <begin position="5149"/>
        <end position="5168"/>
    </location>
</feature>
<feature type="domain" description="Ig-like" evidence="10">
    <location>
        <begin position="2374"/>
        <end position="2462"/>
    </location>
</feature>
<dbReference type="InterPro" id="IPR003599">
    <property type="entry name" value="Ig_sub"/>
</dbReference>
<feature type="compositionally biased region" description="Acidic residues" evidence="9">
    <location>
        <begin position="1183"/>
        <end position="1196"/>
    </location>
</feature>
<feature type="domain" description="Ig-like" evidence="10">
    <location>
        <begin position="3373"/>
        <end position="3455"/>
    </location>
</feature>
<feature type="region of interest" description="Disordered" evidence="9">
    <location>
        <begin position="4439"/>
        <end position="4462"/>
    </location>
</feature>
<feature type="domain" description="Fibronectin type-III" evidence="11">
    <location>
        <begin position="5873"/>
        <end position="5968"/>
    </location>
</feature>
<evidence type="ECO:0000256" key="9">
    <source>
        <dbReference type="SAM" id="MobiDB-lite"/>
    </source>
</evidence>
<evidence type="ECO:0000313" key="12">
    <source>
        <dbReference type="EnsemblMetazoa" id="XP_038047566.1"/>
    </source>
</evidence>
<feature type="domain" description="Fibronectin type-III" evidence="11">
    <location>
        <begin position="4560"/>
        <end position="4655"/>
    </location>
</feature>
<feature type="region of interest" description="Disordered" evidence="9">
    <location>
        <begin position="1708"/>
        <end position="1728"/>
    </location>
</feature>
<dbReference type="FunFam" id="2.60.40.10:FF:001452">
    <property type="entry name" value="Uncharacterized protein, isoform F"/>
    <property type="match status" value="1"/>
</dbReference>
<feature type="region of interest" description="Disordered" evidence="9">
    <location>
        <begin position="4843"/>
        <end position="4872"/>
    </location>
</feature>
<feature type="region of interest" description="Disordered" evidence="9">
    <location>
        <begin position="5752"/>
        <end position="5773"/>
    </location>
</feature>
<feature type="domain" description="Fibronectin type-III" evidence="11">
    <location>
        <begin position="4257"/>
        <end position="4352"/>
    </location>
</feature>
<dbReference type="GO" id="GO:0030017">
    <property type="term" value="C:sarcomere"/>
    <property type="evidence" value="ECO:0007669"/>
    <property type="project" value="UniProtKB-ARBA"/>
</dbReference>
<dbReference type="GO" id="GO:0005634">
    <property type="term" value="C:nucleus"/>
    <property type="evidence" value="ECO:0007669"/>
    <property type="project" value="UniProtKB-SubCell"/>
</dbReference>
<feature type="domain" description="Fibronectin type-III" evidence="11">
    <location>
        <begin position="4055"/>
        <end position="4150"/>
    </location>
</feature>
<feature type="region of interest" description="Disordered" evidence="9">
    <location>
        <begin position="4944"/>
        <end position="4967"/>
    </location>
</feature>
<dbReference type="FunFam" id="2.60.40.10:FF:000050">
    <property type="entry name" value="Titin isoform B"/>
    <property type="match status" value="4"/>
</dbReference>
<feature type="domain" description="Fibronectin type-III" evidence="11">
    <location>
        <begin position="4964"/>
        <end position="5059"/>
    </location>
</feature>
<reference evidence="12" key="1">
    <citation type="submission" date="2022-11" db="UniProtKB">
        <authorList>
            <consortium name="EnsemblMetazoa"/>
        </authorList>
    </citation>
    <scope>IDENTIFICATION</scope>
</reference>
<feature type="domain" description="Fibronectin type-III" evidence="11">
    <location>
        <begin position="3954"/>
        <end position="4049"/>
    </location>
</feature>
<dbReference type="OMA" id="WTKAHRD"/>
<feature type="region of interest" description="Disordered" evidence="9">
    <location>
        <begin position="3831"/>
        <end position="3859"/>
    </location>
</feature>
<feature type="compositionally biased region" description="Polar residues" evidence="9">
    <location>
        <begin position="6085"/>
        <end position="6095"/>
    </location>
</feature>
<dbReference type="SMART" id="SM00408">
    <property type="entry name" value="IGc2"/>
    <property type="match status" value="21"/>
</dbReference>
<dbReference type="InterPro" id="IPR036116">
    <property type="entry name" value="FN3_sf"/>
</dbReference>
<dbReference type="InterPro" id="IPR003598">
    <property type="entry name" value="Ig_sub2"/>
</dbReference>
<feature type="domain" description="Fibronectin type-III" evidence="11">
    <location>
        <begin position="6075"/>
        <end position="6123"/>
    </location>
</feature>
<feature type="domain" description="Fibronectin type-III" evidence="11">
    <location>
        <begin position="5267"/>
        <end position="5362"/>
    </location>
</feature>
<evidence type="ECO:0000259" key="10">
    <source>
        <dbReference type="PROSITE" id="PS50835"/>
    </source>
</evidence>
<proteinExistence type="inferred from homology"/>
<keyword evidence="8" id="KW-0393">Immunoglobulin domain</keyword>
<dbReference type="GO" id="GO:0045989">
    <property type="term" value="P:positive regulation of striated muscle contraction"/>
    <property type="evidence" value="ECO:0007669"/>
    <property type="project" value="UniProtKB-ARBA"/>
</dbReference>
<feature type="region of interest" description="Disordered" evidence="9">
    <location>
        <begin position="6055"/>
        <end position="6123"/>
    </location>
</feature>
<dbReference type="FunFam" id="2.60.40.10:FF:000127">
    <property type="entry name" value="titin isoform X1"/>
    <property type="match status" value="16"/>
</dbReference>
<feature type="domain" description="Fibronectin type-III" evidence="11">
    <location>
        <begin position="5065"/>
        <end position="5160"/>
    </location>
</feature>
<feature type="compositionally biased region" description="Acidic residues" evidence="9">
    <location>
        <begin position="2096"/>
        <end position="2109"/>
    </location>
</feature>
<feature type="region of interest" description="Disordered" evidence="9">
    <location>
        <begin position="5853"/>
        <end position="5876"/>
    </location>
</feature>
<name>A0A913Z975_PATMI</name>
<feature type="region of interest" description="Disordered" evidence="9">
    <location>
        <begin position="1765"/>
        <end position="1793"/>
    </location>
</feature>
<keyword evidence="6" id="KW-1015">Disulfide bond</keyword>
<dbReference type="FunFam" id="2.60.40.10:FF:000425">
    <property type="entry name" value="Myosin light chain kinase"/>
    <property type="match status" value="10"/>
</dbReference>
<feature type="domain" description="Fibronectin type-III" evidence="11">
    <location>
        <begin position="5772"/>
        <end position="5867"/>
    </location>
</feature>
<feature type="region of interest" description="Disordered" evidence="9">
    <location>
        <begin position="4540"/>
        <end position="4563"/>
    </location>
</feature>
<feature type="compositionally biased region" description="Acidic residues" evidence="9">
    <location>
        <begin position="2072"/>
        <end position="2089"/>
    </location>
</feature>
<dbReference type="FunFam" id="2.60.40.10:FF:000034">
    <property type="entry name" value="Titin isoform A"/>
    <property type="match status" value="7"/>
</dbReference>
<dbReference type="InterPro" id="IPR003961">
    <property type="entry name" value="FN3_dom"/>
</dbReference>
<dbReference type="Pfam" id="PF00041">
    <property type="entry name" value="fn3"/>
    <property type="match status" value="24"/>
</dbReference>
<comment type="subcellular location">
    <subcellularLocation>
        <location evidence="2">Cytoplasm</location>
    </subcellularLocation>
    <subcellularLocation>
        <location evidence="1">Nucleus</location>
    </subcellularLocation>
</comment>
<feature type="region of interest" description="Disordered" evidence="9">
    <location>
        <begin position="5550"/>
        <end position="5573"/>
    </location>
</feature>
<feature type="region of interest" description="Disordered" evidence="9">
    <location>
        <begin position="5048"/>
        <end position="5067"/>
    </location>
</feature>
<feature type="region of interest" description="Disordered" evidence="9">
    <location>
        <begin position="722"/>
        <end position="745"/>
    </location>
</feature>
<feature type="region of interest" description="Disordered" evidence="9">
    <location>
        <begin position="675"/>
        <end position="710"/>
    </location>
</feature>
<evidence type="ECO:0000259" key="11">
    <source>
        <dbReference type="PROSITE" id="PS50853"/>
    </source>
</evidence>
<feature type="compositionally biased region" description="Basic and acidic residues" evidence="9">
    <location>
        <begin position="2582"/>
        <end position="2602"/>
    </location>
</feature>
<feature type="region of interest" description="Disordered" evidence="9">
    <location>
        <begin position="4338"/>
        <end position="4361"/>
    </location>
</feature>
<feature type="domain" description="Ig-like" evidence="10">
    <location>
        <begin position="1865"/>
        <end position="1955"/>
    </location>
</feature>
<dbReference type="SUPFAM" id="SSF49265">
    <property type="entry name" value="Fibronectin type III"/>
    <property type="match status" value="13"/>
</dbReference>
<feature type="region of interest" description="Disordered" evidence="9">
    <location>
        <begin position="4235"/>
        <end position="4260"/>
    </location>
</feature>
<feature type="region of interest" description="Disordered" evidence="9">
    <location>
        <begin position="1311"/>
        <end position="1336"/>
    </location>
</feature>
<feature type="region of interest" description="Disordered" evidence="9">
    <location>
        <begin position="2046"/>
        <end position="2110"/>
    </location>
</feature>
<feature type="region of interest" description="Disordered" evidence="9">
    <location>
        <begin position="1"/>
        <end position="24"/>
    </location>
</feature>
<feature type="compositionally biased region" description="Basic and acidic residues" evidence="9">
    <location>
        <begin position="1597"/>
        <end position="1614"/>
    </location>
</feature>
<dbReference type="SMART" id="SM00406">
    <property type="entry name" value="IGv"/>
    <property type="match status" value="7"/>
</dbReference>
<sequence>MPVEVKRAPSFTEKPEVPETPETTDAVFRCKVDGFPKPTITWNKGWKQIKPAGRFSITFDEDTEESILTIEDTTSTDAGKYTCYLKSPLGQDSASVSLKITEKPKEEKAEQVTVEQMEEVDVLADVSKPEEVIPEVMPVEGPEETVPEKRPSVKEAPEEVKMVLKPQVSLDAVSEEKLEIAGVAKVPKTEEVEILIETEKPEEVVVEVEEAPTEVTPERKPAVIAVPEEIVTKIPKAQVAMEAVTEEQLETAVVAKFTPHEEEEVEILAEIKKPEEVIPAVVSIEEAPEEVETKRKPAFIIASEEELTKKPKAKVALEDVTEEKLETAVMAKVKPRSEEQVQFLAAVRKPEEAVPTEEEAPEEVTPKLKPAIISAPEELVTPAPVTQEYLDIVTEEELETAVTKVAPQPEDEADLLPAVEKITPVEAVEELAPSEVTLDVSEKPVTIRGMPEKEVLPEELLEAEAFPEEEIEKHEAVEVVVEEEEKVEEMPVAPVIIDQFKSKSTKEGKPVKFTCTVTGTPKPEIKWFLNKELLEASTHFIQTFEEDVAVLTIEHPKPKDTGEYKCVVINTAGEDVCTAKLTVTEVRRGPSFIEKPEVEDAPEGTEAIFRCKVDGFPKPTVTWNKGWKQITTGGKFTITFDEDTEESVLTIKDTTPSDAGKYTCYLKNPLGQETSSVSLKVTPKPEEKPKEEEITPKPEEKPEEEAPVQEVEQVEEIFEVSKPEEVSPEEVTVEEVEEVPEEKPEVSVAKLDIEAVTEEKAETEVAFKVKPHVKEEVVLPVTTEFEEISIEVVPEEETKPEEVPERKPAFTVSSEEEVTKVPKAKVSVKAVTEEQVDSAVTAKFKPRKEEEVEVQAAFKRPEEEEIPEAIPIEEEAAPKPATTFAEEIAPSEVTLDVSEKPVTIRGMPEKEVLPEELLEAEAFPEETVEKHEAVEVVVEEEEKVEELPIAPVITDQFKSKSTKEGKPVKFTCTVTGTPKPEVKWFLNKDLLEASTHFIQTFEEDVATLTIEHPKPKDTGEYKCVVISSAGEDVCTAKLTVTEVRRGPSFVEKPEVEDTPEGTEAIFRCKVDGFPKPTVTWNKGWKQITTGGKFTITFDEDTEESVLTIKDTTPSDAGKYTCYLKNPLGQETSSVSLKVTPKPEEKPKEEEITPKPEEKPEEEAPVQDVEQVEEIPEVSKPEEVSPEEVTVEEVEAVPEEKPKLPIVKLDVEAVTEEKAETEVAFKVKPRVKEEVVLPVTTELEEISIEIVPEEETKPEEVPERKPAFTVSSEEEVTKVPKAKVSVKAVTEEQVDSAVTAKFKPRKEEEVEVQAAFKRPEEEEISEAVPIEEEAAPKPATTFAEEIAPSEVTLDVSEKPVTIRGMPEKEVLPEELLEAEALPEETVEKHEADEVVVEEEEKVEELPIAPVITDQFKSKSTKEGKPVKFTCTVTGTPKPEVKWFLNKDLLEASTHFIQTFEEDVATLTIEHPKPKDTGEYKCVVISSAGEDVCTAKLTVTEVRRGPSFVEKPEVEDTPEGTEAIFRCKVDGFPKPTVTWNKGWKQITTGGKFTITFDEDTEESVLTIKDTTPSDAGKYTCYLKNPLGQETSSLSLKVTPKPEEKPKEEEITPKPEEKPEEEAPVQEVEQVEEIPEVSKPEEVSPEEVTFEEVEAVPEEKPKVPIAKLDVEAVTEEKAETEVAFKVKPHVKEEVVLPVTTEFEEISIEVVPEEETKPEEVPERKPAFTVSSEEEVTKVPKAKVSVKAVTEEQVDSAVTAKFKPRKEEEVEVQAAFKRPEEEEIPEAIPIEEEAAPKPATTFAEEIAPSEVTLDVSEKPVTIRGMPEKEVLPEELLEAEAFPEEKVEKHEAVEMVVEEEEKVEELPIAPVITDQFKSKSTKEGKPVKFTCTVTGKPKPEVKWFLNKELLEASTHFIQTFEEDVATLTIEHPKPKDTGEYKCVVISTAGEDVCTAKLTVTEVRRGPSFVEKPEVEDTPEGTEAIFRCKVDGFPQPTITWNKGWKQITTGGKFTITFDEDTEESVLTIKDTTPSDAGKYTCFLKNPLGQETSSVSLKVTPKPEEKPKEEEITPKPEEKPEEEAPVQEVEQVEEIPEEKPEEVSPEEVTVEEVEAVPEEKPKVPIAKLDVEAVTEEKAETEVAFKVKPRVKEEVVLPVTTELEEISIEVVPEEETKPEEVPERKPAFTVSSEEEVTKVPKAKVSVKAVTEEQVDSAVAAKFKPRKEEEIEVQAAFKKPEEQEFPEAVSIEEEAAPKPKITFTEEELPYAAPAYPEMLETLPEEELETAITKRIRQPTDEADVLPSTEEVVPMEATPQFAPTEVLDISEKKPEKIRGLPEKEVMPLELEEVEAILEETPETLEAVTTIIEEEEKVEELPIAPVILHKIKDKNVKEGTPMKFTCTATGQPEPEVKWFRDGTLLKPSSENIQTFEADTAILSLPKPKPRDAGEYKCVVINPSGEDYCTAKLTVQEVRKSPKFEEKPTVPSTPEGTDATFRCKVEGFPKPEVTWTKGWKQLTPGAKIDVSFDDTTQESVLTIKDVKPTDAGKYTCKLKNQLGEEKADVSLVVTPKPKEEVKVPEKPEVKVVKKPEEKAEPLPTEEVKPSKPEEIPTEVTPEKIVPVSKPEVEAAPVKEPEGPAKFVAKPGAFVESIEDEEAIITYEISDELTDVKWFKEGEEIQPGEKFEFKREGRRRSLIIKDATLEDKARYMCLLPEDKAGTKLFVKETVHIINIPEETTIKEAEKGILEVEFNKDVSRKRVTFFKDGKELKSSKKYKIVRKGTTATLTINDVLPEDAGEYTVTAEEVKATVRMFVDEKPKPNPPIFVQVPKALDVTEGETATFRLKVGGTPTPTVQWFKGWREITPGDEFSMTYDEETDEHRFTIHSVSTKDAGKYQCQLSSENGKTKYGVSLMVQEKPAEEVPFNIPLKRRPSQELRAQQEIDIMELLRSVEPKDYEKVLREAGVYDFRAILKQLKMMQKKLEIEEEPEYEELPEEELIPEMEAYQMESPMFSAGPLVEPPKELPKILKDLQSQRGDESEDVEFTCELTDDLPEDLEVTWFKAGTEIEPSEKYEVKKDNRRLSLVVHDLKKEDQAAYTVMIGERRSSATLQVKGFTVTPLHDTKATEFDQTATFDCTVSSEKAVVTWLKDGERIEAGPKYEIKEDGKKRVLVVHDISPEDKGNFSCVVGDAESMATLDVEATKITKPLKETETPEKETVTITCEISHEKGVVKWLKDGKELPDSPRFKPKAEGKIRSLVIEDVQRDDEGDYTCVVGDDKTTAGLFVEPPPVEFLTELTPITVTERQTAEFICEVSDEKAEVTWLRDGKPIEPSDKYLIVKRGRERRLSVTNTEFPDESDYTCVIGDRKTSAELLVDEAEPEITVSMQDVKVSEDQEATFVCELDKDTSDVVWLKNGKKIEEDDTKFEVQRKGRRHSLIVKDIGLEDAANYTCKVGRKESSASLIVEEKPIEFTEPLQALQASPGDTSTFECTLNKDNVDVVWMRNGKEIKPTDHFVIKKDGKHHQLTVKGVQFDDDAEYTVKVKDVESKSSLVVQAAPKIEIDTDKLNITVKAGTKIVVEATVIGSPVPTTTWSKDEIELHPDKRITMTTENTVRAKVKLTIDKSERTDLGEYTITAANDLGSDTVTVKVIVLDKPQPPNNLRITSITPVTISLIWEPPEDDGGSPITEYIIEKRDMKRATWSKAGTTTSTELEFTVSKLLEGNEYLFRVSAVNKHGQSEPRLLGSPVVAKHQFDVPHPPSKPQISDIDSSKMTVTWSPPEFNGGSEITGYVLERQEVGRDRWVKVNKVALTDTTFTCTDLIEGKEYIFRVVAENKAGLSKPSEPSDTHMAKPPYDVPGAPSKPKPENIDATTISITWNPPESDGGSPVTGYIIERCDVSRGRWVRANREKVTELTFKVTDLVEGNKYQFRVSAENLAGVSKPSEPSDTIVAKLPYDVPGAPERPTVSDIDSTQMTVTWSPPSVDGGSPVTGYILERKEKTSSRWTKVTKEPVTETTLTVKDLIEGKEYEFRVAAINKAGTGPFSEPSEPRITKPPYDVPGAPEQPTVSDIDSNQMTVTWETPSSDGGSPITGYILERKEKTSTRWTRVTKETITETTLTVKDLNEGKEYEFHVAAVNKAGTGPFSKPSDLQKAKAPYDVPGPPDIPTVSDIDSTKMTVTWTVPSTDGGSPVTGYIPERKDKTSTRWMRVTKEPITETTLIVKDLIEGKEYEFHVAAVNKAGTGPFSEPSQPQKAKPPYDVPGAPEKPEVTAVDRTQITISWSTPESDGGSPITGYIIEKKDTSSTRWTKAHRDSVTETTLTVKDLIEGKEYEFRVAAVNKAGTGPFSAPSEPRITKPPYDVPGAPEKPEVTAVDRTQITISWSPPESDGGSPITGYIIEKKDTSSTRWTKAHRDSVTETTLTVKDLIEGKEYEFRVAAVNKAGTGPFSAPSEPRITKPPYDVPGAPEKPEVTAVDRTQITISWSPPESDGGSPITGYIIEKKDTSSTRWTKAHRDSVTETTLTVKDLIEGKEYEFHVAAVNKAGTGPFSAPSEPRITKPPYDVPGVPEKPEVTAVDRTQITISWSPPESDGGSPITGYIIEKKDTSSTRWTKAHRDSVTETTLTVKDLIEGKEYEFRVAAVNKAGTGPFSAPSEPRVTKPPYDVPGAPEKPEVTAVDRTQITISWSPPESDGGSPVTGYIIEKKDTSSTRWTKAHRDSVSETTLTVKDLIEGKEYEFHVAAVNKAGTGPFSAPSEPRITKPPYDVPGTPEKPEVTAVDRTQITISWSPPESDGGSPITGYIIEKKDTSSTRWTKAHRDSVTETTLTVKDLIEGKEYAFHVAAVNKAGTGPFSAPSEPRITKPPYDVPGAPEKPEETAVDRTQISISWSPPESDGGNPVTGYIIEKKETSSTRWTKAHRDSVTETTLTVKDLIEGNEYEFRVAAVNKAGTGPFSAPSEPRITKPPYDVPGAPEKPEVTAVDRTQITISWSPPESDGGSPITGYIIEKKDTSSTRWTKGHRDSVSETTLTVKDLIEGKEYEFRVAAVNKAGTGPFSAPSEPKITKPPYDVPGAPEKPEVTAVDRTQITISWSPPESDGGSPITGYIIEKKDTSSTRWTKAHRDSVTETTLTVKDLIEGKEYAFHVAAVNKAGTGPFSAPSEPRITKPPYDVPGAPEKPEVTAVDRTQISISWSPPESDGGNPVTGYIIEKKETSSTRWTKAHRDSVTETTLTVKDLIEGNEYEFRVAAVNKAGTGPFSAPSEPRITKPPYDVPGAPEKPEVTAVDRTQITISWSPPESDGGSPITGYIIEKKDTSSTRWTKGHRDSVSKTTLTVKDLIEGKEYEFHVAAVNKAGTGPFSAPSEPRITKPPYDVPGAPEKPEVTAVDRTQITISWSPPESDGGSAITGYIIEKKDTSSTRWTKAHRHSVTETTLTVKDLIEGKEYAFHVAAVNKAGTGQFSAPSEPRITKPPYDVPGAPEKPDVTAVDSTHISTSWSPPESDGGSPITGYIIEKKETSSTRWTKAHRDSVTETSLTVKDLIEGKEYEFHVAAVNKAGTGPFSAPSEPRITKPPYDVPGAPEKPEVTAVDRTQITISWSPPESDGGSPITGYIIEKKDTSSTRWTKAHRDSVSKTTLTVKDLIEGKEYEFRVAAVNKAGTGPFSAPSEPRITKPPYDVPGAPEKPKVTAVDRTQITISWSPPESDGGSPITGYIIEKKDTSSTRWTKAHRDSVTETTLTVKDLIEGKEYEFHVAAVNKAGTGPFSAPSEPRITKPPYDVPGAPEKPEVIAVDKTQITISWSPSESDGGSPITGYIIEKKETSSTRWTKAHRDSVTGTTLTVKDLIEGNEYEFRVAAVNKAGTGPFSAPSEPRITKPPYDVPGAPEKPEVTAVDRTQITISWSPPESDGGSPITGYVIEKKDTSSTRWTKAHRESVTETTLTVKDLIEGKEYEFRVAAVNKAGTGPFSAPSKPRITKPPYDAPGAPEKPEVTAVDKTQITISWSPPESDGGSPITGYIIEKKDTSSTRWTKAHRDSVTETTLTVKDLIEGKEYEFRVAAVNKAGTGPFSAPSEPRITKPPYDVPGAPEKPEVTAVDKTQITISWSPPESDGGSPITGYIIEKKETSSTRWTKAH</sequence>
<dbReference type="InterPro" id="IPR007110">
    <property type="entry name" value="Ig-like_dom"/>
</dbReference>
<feature type="compositionally biased region" description="Acidic residues" evidence="9">
    <location>
        <begin position="1777"/>
        <end position="1789"/>
    </location>
</feature>
<feature type="domain" description="Fibronectin type-III" evidence="11">
    <location>
        <begin position="5974"/>
        <end position="6069"/>
    </location>
</feature>
<keyword evidence="7" id="KW-0539">Nucleus</keyword>
<evidence type="ECO:0000256" key="8">
    <source>
        <dbReference type="ARBA" id="ARBA00023319"/>
    </source>
</evidence>
<feature type="domain" description="Fibronectin type-III" evidence="11">
    <location>
        <begin position="5368"/>
        <end position="5463"/>
    </location>
</feature>
<dbReference type="PANTHER" id="PTHR13817">
    <property type="entry name" value="TITIN"/>
    <property type="match status" value="1"/>
</dbReference>
<evidence type="ECO:0000256" key="5">
    <source>
        <dbReference type="ARBA" id="ARBA00022737"/>
    </source>
</evidence>
<feature type="compositionally biased region" description="Basic and acidic residues" evidence="9">
    <location>
        <begin position="2054"/>
        <end position="2071"/>
    </location>
</feature>
<feature type="domain" description="Fibronectin type-III" evidence="11">
    <location>
        <begin position="4661"/>
        <end position="4756"/>
    </location>
</feature>
<feature type="domain" description="Ig-like" evidence="10">
    <location>
        <begin position="590"/>
        <end position="682"/>
    </location>
</feature>
<dbReference type="GO" id="GO:0060298">
    <property type="term" value="P:positive regulation of sarcomere organization"/>
    <property type="evidence" value="ECO:0007669"/>
    <property type="project" value="UniProtKB-ARBA"/>
</dbReference>
<dbReference type="SMART" id="SM00060">
    <property type="entry name" value="FN3"/>
    <property type="match status" value="24"/>
</dbReference>
<feature type="region of interest" description="Disordered" evidence="9">
    <location>
        <begin position="347"/>
        <end position="366"/>
    </location>
</feature>
<dbReference type="InterPro" id="IPR013098">
    <property type="entry name" value="Ig_I-set"/>
</dbReference>
<feature type="domain" description="Ig-like" evidence="10">
    <location>
        <begin position="1504"/>
        <end position="1596"/>
    </location>
</feature>
<dbReference type="PANTHER" id="PTHR13817:SF151">
    <property type="entry name" value="TITIN"/>
    <property type="match status" value="1"/>
</dbReference>
<feature type="domain" description="Fibronectin type-III" evidence="11">
    <location>
        <begin position="5469"/>
        <end position="5564"/>
    </location>
</feature>
<feature type="domain" description="Ig-like" evidence="10">
    <location>
        <begin position="3551"/>
        <end position="3640"/>
    </location>
</feature>
<keyword evidence="13" id="KW-1185">Reference proteome</keyword>
<feature type="domain" description="Ig-like" evidence="10">
    <location>
        <begin position="1408"/>
        <end position="1496"/>
    </location>
</feature>
<feature type="compositionally biased region" description="Acidic residues" evidence="9">
    <location>
        <begin position="1640"/>
        <end position="1653"/>
    </location>
</feature>
<dbReference type="PRINTS" id="PR00014">
    <property type="entry name" value="FNTYPEIII"/>
</dbReference>
<evidence type="ECO:0000313" key="13">
    <source>
        <dbReference type="Proteomes" id="UP000887568"/>
    </source>
</evidence>
<dbReference type="InterPro" id="IPR036179">
    <property type="entry name" value="Ig-like_dom_sf"/>
</dbReference>
<feature type="compositionally biased region" description="Acidic residues" evidence="9">
    <location>
        <begin position="1615"/>
        <end position="1632"/>
    </location>
</feature>
<feature type="domain" description="Fibronectin type-III" evidence="11">
    <location>
        <begin position="4358"/>
        <end position="4453"/>
    </location>
</feature>
<organism evidence="12 13">
    <name type="scientific">Patiria miniata</name>
    <name type="common">Bat star</name>
    <name type="synonym">Asterina miniata</name>
    <dbReference type="NCBI Taxonomy" id="46514"/>
    <lineage>
        <taxon>Eukaryota</taxon>
        <taxon>Metazoa</taxon>
        <taxon>Echinodermata</taxon>
        <taxon>Eleutherozoa</taxon>
        <taxon>Asterozoa</taxon>
        <taxon>Asteroidea</taxon>
        <taxon>Valvatacea</taxon>
        <taxon>Valvatida</taxon>
        <taxon>Asterinidae</taxon>
        <taxon>Patiria</taxon>
    </lineage>
</organism>
<feature type="domain" description="Fibronectin type-III" evidence="11">
    <location>
        <begin position="4459"/>
        <end position="4554"/>
    </location>
</feature>
<feature type="domain" description="Fibronectin type-III" evidence="11">
    <location>
        <begin position="5166"/>
        <end position="5261"/>
    </location>
</feature>
<dbReference type="FunFam" id="2.60.40.10:FF:000056">
    <property type="entry name" value="twitchin isoform X4"/>
    <property type="match status" value="1"/>
</dbReference>
<feature type="compositionally biased region" description="Acidic residues" evidence="9">
    <location>
        <begin position="1158"/>
        <end position="1175"/>
    </location>
</feature>
<dbReference type="FunFam" id="2.60.40.10:FF:000107">
    <property type="entry name" value="Myosin, light chain kinase a"/>
    <property type="match status" value="1"/>
</dbReference>
<feature type="domain" description="Ig-like" evidence="10">
    <location>
        <begin position="3282"/>
        <end position="3367"/>
    </location>
</feature>
<dbReference type="InterPro" id="IPR013106">
    <property type="entry name" value="Ig_V-set"/>
</dbReference>
<dbReference type="FunFam" id="2.60.40.10:FF:000031">
    <property type="entry name" value="Myosin-binding protein C, slow type"/>
    <property type="match status" value="1"/>
</dbReference>
<feature type="domain" description="Ig-like" evidence="10">
    <location>
        <begin position="3140"/>
        <end position="3191"/>
    </location>
</feature>
<dbReference type="SMART" id="SM00409">
    <property type="entry name" value="IG"/>
    <property type="match status" value="21"/>
</dbReference>
<feature type="domain" description="Ig-like" evidence="10">
    <location>
        <begin position="1961"/>
        <end position="2053"/>
    </location>
</feature>
<dbReference type="InterPro" id="IPR013783">
    <property type="entry name" value="Ig-like_fold"/>
</dbReference>
<dbReference type="RefSeq" id="XP_038047566.1">
    <property type="nucleotide sequence ID" value="XM_038191638.1"/>
</dbReference>
<feature type="domain" description="Ig-like" evidence="10">
    <location>
        <begin position="1047"/>
        <end position="1139"/>
    </location>
</feature>
<feature type="region of interest" description="Disordered" evidence="9">
    <location>
        <begin position="1131"/>
        <end position="1197"/>
    </location>
</feature>
<feature type="domain" description="Fibronectin type-III" evidence="11">
    <location>
        <begin position="3853"/>
        <end position="3948"/>
    </location>
</feature>
<feature type="compositionally biased region" description="Basic and acidic residues" evidence="9">
    <location>
        <begin position="1710"/>
        <end position="1722"/>
    </location>
</feature>
<feature type="domain" description="Fibronectin type-III" evidence="11">
    <location>
        <begin position="5671"/>
        <end position="5766"/>
    </location>
</feature>
<evidence type="ECO:0000256" key="2">
    <source>
        <dbReference type="ARBA" id="ARBA00004496"/>
    </source>
</evidence>
<feature type="domain" description="Fibronectin type-III" evidence="11">
    <location>
        <begin position="4762"/>
        <end position="4857"/>
    </location>
</feature>
<feature type="domain" description="Ig-like" evidence="10">
    <location>
        <begin position="494"/>
        <end position="584"/>
    </location>
</feature>
<feature type="compositionally biased region" description="Acidic residues" evidence="9">
    <location>
        <begin position="1320"/>
        <end position="1332"/>
    </location>
</feature>
<protein>
    <recommendedName>
        <fullName evidence="14">Titin</fullName>
    </recommendedName>
</protein>
<evidence type="ECO:0000256" key="3">
    <source>
        <dbReference type="ARBA" id="ARBA00006692"/>
    </source>
</evidence>
<feature type="domain" description="Ig-like" evidence="10">
    <location>
        <begin position="3195"/>
        <end position="3268"/>
    </location>
</feature>
<feature type="region of interest" description="Disordered" evidence="9">
    <location>
        <begin position="5247"/>
        <end position="5270"/>
    </location>
</feature>
<feature type="domain" description="Ig-like" evidence="10">
    <location>
        <begin position="2618"/>
        <end position="2704"/>
    </location>
</feature>
<feature type="region of interest" description="Disordered" evidence="9">
    <location>
        <begin position="4136"/>
        <end position="4164"/>
    </location>
</feature>
<feature type="compositionally biased region" description="Acidic residues" evidence="9">
    <location>
        <begin position="863"/>
        <end position="875"/>
    </location>
</feature>
<feature type="domain" description="Fibronectin type-III" evidence="11">
    <location>
        <begin position="3651"/>
        <end position="3746"/>
    </location>
</feature>
<feature type="compositionally biased region" description="Acidic residues" evidence="9">
    <location>
        <begin position="726"/>
        <end position="740"/>
    </location>
</feature>
<keyword evidence="5" id="KW-0677">Repeat</keyword>